<dbReference type="AlphaFoldDB" id="A0A834KLW1"/>
<protein>
    <submittedName>
        <fullName evidence="2">Uncharacterized protein</fullName>
    </submittedName>
</protein>
<accession>A0A834KLW1</accession>
<sequence>MVVVAGRAKVLANFTIVSGNGLGSLASSQWLRITVATGERIITKFVPFASGKSNEGTFSKGCSPSNGSHVVVLVLVLGADVGVSDGDGDGGSGSGGSGVPRK</sequence>
<name>A0A834KLW1_VESVU</name>
<evidence type="ECO:0000256" key="1">
    <source>
        <dbReference type="SAM" id="MobiDB-lite"/>
    </source>
</evidence>
<feature type="region of interest" description="Disordered" evidence="1">
    <location>
        <begin position="83"/>
        <end position="102"/>
    </location>
</feature>
<evidence type="ECO:0000313" key="3">
    <source>
        <dbReference type="Proteomes" id="UP000614350"/>
    </source>
</evidence>
<reference evidence="2" key="1">
    <citation type="journal article" date="2020" name="G3 (Bethesda)">
        <title>High-Quality Assemblies for Three Invasive Social Wasps from the &lt;i&gt;Vespula&lt;/i&gt; Genus.</title>
        <authorList>
            <person name="Harrop T.W.R."/>
            <person name="Guhlin J."/>
            <person name="McLaughlin G.M."/>
            <person name="Permina E."/>
            <person name="Stockwell P."/>
            <person name="Gilligan J."/>
            <person name="Le Lec M.F."/>
            <person name="Gruber M.A.M."/>
            <person name="Quinn O."/>
            <person name="Lovegrove M."/>
            <person name="Duncan E.J."/>
            <person name="Remnant E.J."/>
            <person name="Van Eeckhoven J."/>
            <person name="Graham B."/>
            <person name="Knapp R.A."/>
            <person name="Langford K.W."/>
            <person name="Kronenberg Z."/>
            <person name="Press M.O."/>
            <person name="Eacker S.M."/>
            <person name="Wilson-Rankin E.E."/>
            <person name="Purcell J."/>
            <person name="Lester P.J."/>
            <person name="Dearden P.K."/>
        </authorList>
    </citation>
    <scope>NUCLEOTIDE SEQUENCE</scope>
    <source>
        <strain evidence="2">Marl-1</strain>
    </source>
</reference>
<gene>
    <name evidence="2" type="ORF">HZH66_002819</name>
</gene>
<organism evidence="2 3">
    <name type="scientific">Vespula vulgaris</name>
    <name type="common">Yellow jacket</name>
    <name type="synonym">Wasp</name>
    <dbReference type="NCBI Taxonomy" id="7454"/>
    <lineage>
        <taxon>Eukaryota</taxon>
        <taxon>Metazoa</taxon>
        <taxon>Ecdysozoa</taxon>
        <taxon>Arthropoda</taxon>
        <taxon>Hexapoda</taxon>
        <taxon>Insecta</taxon>
        <taxon>Pterygota</taxon>
        <taxon>Neoptera</taxon>
        <taxon>Endopterygota</taxon>
        <taxon>Hymenoptera</taxon>
        <taxon>Apocrita</taxon>
        <taxon>Aculeata</taxon>
        <taxon>Vespoidea</taxon>
        <taxon>Vespidae</taxon>
        <taxon>Vespinae</taxon>
        <taxon>Vespula</taxon>
    </lineage>
</organism>
<keyword evidence="3" id="KW-1185">Reference proteome</keyword>
<dbReference type="EMBL" id="JACSEA010000002">
    <property type="protein sequence ID" value="KAF7408282.1"/>
    <property type="molecule type" value="Genomic_DNA"/>
</dbReference>
<comment type="caution">
    <text evidence="2">The sequence shown here is derived from an EMBL/GenBank/DDBJ whole genome shotgun (WGS) entry which is preliminary data.</text>
</comment>
<evidence type="ECO:0000313" key="2">
    <source>
        <dbReference type="EMBL" id="KAF7408282.1"/>
    </source>
</evidence>
<proteinExistence type="predicted"/>
<dbReference type="Proteomes" id="UP000614350">
    <property type="component" value="Unassembled WGS sequence"/>
</dbReference>
<feature type="compositionally biased region" description="Gly residues" evidence="1">
    <location>
        <begin position="89"/>
        <end position="102"/>
    </location>
</feature>